<keyword evidence="4 8" id="KW-0067">ATP-binding</keyword>
<dbReference type="PANTHER" id="PTHR43499:SF1">
    <property type="entry name" value="ABC TRANSPORTER I FAMILY MEMBER 1"/>
    <property type="match status" value="1"/>
</dbReference>
<dbReference type="GO" id="GO:0016887">
    <property type="term" value="F:ATP hydrolysis activity"/>
    <property type="evidence" value="ECO:0007669"/>
    <property type="project" value="InterPro"/>
</dbReference>
<dbReference type="InterPro" id="IPR003593">
    <property type="entry name" value="AAA+_ATPase"/>
</dbReference>
<dbReference type="RefSeq" id="WP_064122163.1">
    <property type="nucleotide sequence ID" value="NZ_CP015243.1"/>
</dbReference>
<dbReference type="GO" id="GO:0017004">
    <property type="term" value="P:cytochrome complex assembly"/>
    <property type="evidence" value="ECO:0007669"/>
    <property type="project" value="UniProtKB-KW"/>
</dbReference>
<dbReference type="NCBIfam" id="TIGR01189">
    <property type="entry name" value="ccmA"/>
    <property type="match status" value="1"/>
</dbReference>
<sequence length="218" mass="23917">MTVHLSARGLGCERDDRWLFADLTFSLAAGELCRVEGPNGSGKTTLLRILSGQLGDYSGELHWCGERLDRHAKALRGELLYLGHRAGIKDGLSALENLAWYQALGEYRCDDAEAARWRALERVGLTGFEELPVERLSAGQQRRVALARLHLERRALWILDEPFTAIDAAGVAQLEGWMAEHRDAGGSVLVTSHHPLELDGAMARICLDGRGGHDVIAA</sequence>
<name>A0A172YD76_9GAMM</name>
<evidence type="ECO:0000256" key="1">
    <source>
        <dbReference type="ARBA" id="ARBA00022448"/>
    </source>
</evidence>
<keyword evidence="3" id="KW-0201">Cytochrome c-type biogenesis</keyword>
<evidence type="ECO:0000313" key="9">
    <source>
        <dbReference type="Proteomes" id="UP000077875"/>
    </source>
</evidence>
<dbReference type="InterPro" id="IPR005895">
    <property type="entry name" value="ABC_transptr_haem_export_CcmA"/>
</dbReference>
<evidence type="ECO:0000256" key="4">
    <source>
        <dbReference type="ARBA" id="ARBA00022840"/>
    </source>
</evidence>
<feature type="domain" description="ABC transporter" evidence="7">
    <location>
        <begin position="5"/>
        <end position="218"/>
    </location>
</feature>
<dbReference type="SMART" id="SM00382">
    <property type="entry name" value="AAA"/>
    <property type="match status" value="1"/>
</dbReference>
<organism evidence="8 9">
    <name type="scientific">Halotalea alkalilenta</name>
    <dbReference type="NCBI Taxonomy" id="376489"/>
    <lineage>
        <taxon>Bacteria</taxon>
        <taxon>Pseudomonadati</taxon>
        <taxon>Pseudomonadota</taxon>
        <taxon>Gammaproteobacteria</taxon>
        <taxon>Oceanospirillales</taxon>
        <taxon>Halomonadaceae</taxon>
        <taxon>Halotalea</taxon>
    </lineage>
</organism>
<keyword evidence="2" id="KW-0547">Nucleotide-binding</keyword>
<dbReference type="Gene3D" id="3.40.50.300">
    <property type="entry name" value="P-loop containing nucleotide triphosphate hydrolases"/>
    <property type="match status" value="1"/>
</dbReference>
<dbReference type="GO" id="GO:0005524">
    <property type="term" value="F:ATP binding"/>
    <property type="evidence" value="ECO:0007669"/>
    <property type="project" value="UniProtKB-KW"/>
</dbReference>
<dbReference type="EMBL" id="CP015243">
    <property type="protein sequence ID" value="ANF57209.1"/>
    <property type="molecule type" value="Genomic_DNA"/>
</dbReference>
<evidence type="ECO:0000313" key="8">
    <source>
        <dbReference type="EMBL" id="ANF57209.1"/>
    </source>
</evidence>
<keyword evidence="5" id="KW-1278">Translocase</keyword>
<evidence type="ECO:0000259" key="7">
    <source>
        <dbReference type="PROSITE" id="PS50893"/>
    </source>
</evidence>
<evidence type="ECO:0000256" key="6">
    <source>
        <dbReference type="ARBA" id="ARBA00023136"/>
    </source>
</evidence>
<dbReference type="InterPro" id="IPR027417">
    <property type="entry name" value="P-loop_NTPase"/>
</dbReference>
<dbReference type="Pfam" id="PF00005">
    <property type="entry name" value="ABC_tran"/>
    <property type="match status" value="1"/>
</dbReference>
<dbReference type="InterPro" id="IPR003439">
    <property type="entry name" value="ABC_transporter-like_ATP-bd"/>
</dbReference>
<keyword evidence="1" id="KW-0813">Transport</keyword>
<reference evidence="8 9" key="1">
    <citation type="submission" date="2016-04" db="EMBL/GenBank/DDBJ databases">
        <title>Complete Genome Sequence of Halotalea alkalilenta IHB B 13600.</title>
        <authorList>
            <person name="Swarnkar M.K."/>
            <person name="Sharma A."/>
            <person name="Kaushal K."/>
            <person name="Soni R."/>
            <person name="Rana S."/>
            <person name="Singh A.K."/>
            <person name="Gulati A."/>
        </authorList>
    </citation>
    <scope>NUCLEOTIDE SEQUENCE [LARGE SCALE GENOMIC DNA]</scope>
    <source>
        <strain evidence="8 9">IHB B 13600</strain>
    </source>
</reference>
<dbReference type="AlphaFoldDB" id="A0A172YD76"/>
<accession>A0A172YD76</accession>
<evidence type="ECO:0000256" key="2">
    <source>
        <dbReference type="ARBA" id="ARBA00022741"/>
    </source>
</evidence>
<dbReference type="PROSITE" id="PS50893">
    <property type="entry name" value="ABC_TRANSPORTER_2"/>
    <property type="match status" value="1"/>
</dbReference>
<protein>
    <submittedName>
        <fullName evidence="8">Heme ABC transporter ATP-binding protein CcmA</fullName>
    </submittedName>
</protein>
<dbReference type="STRING" id="376489.A5892_06805"/>
<evidence type="ECO:0000256" key="5">
    <source>
        <dbReference type="ARBA" id="ARBA00022967"/>
    </source>
</evidence>
<dbReference type="NCBIfam" id="NF010061">
    <property type="entry name" value="PRK13538.1"/>
    <property type="match status" value="1"/>
</dbReference>
<evidence type="ECO:0000256" key="3">
    <source>
        <dbReference type="ARBA" id="ARBA00022748"/>
    </source>
</evidence>
<keyword evidence="9" id="KW-1185">Reference proteome</keyword>
<proteinExistence type="predicted"/>
<dbReference type="Proteomes" id="UP000077875">
    <property type="component" value="Chromosome"/>
</dbReference>
<gene>
    <name evidence="8" type="ORF">A5892_06805</name>
</gene>
<dbReference type="GO" id="GO:0022857">
    <property type="term" value="F:transmembrane transporter activity"/>
    <property type="evidence" value="ECO:0007669"/>
    <property type="project" value="InterPro"/>
</dbReference>
<dbReference type="SUPFAM" id="SSF52540">
    <property type="entry name" value="P-loop containing nucleoside triphosphate hydrolases"/>
    <property type="match status" value="1"/>
</dbReference>
<dbReference type="PANTHER" id="PTHR43499">
    <property type="entry name" value="ABC TRANSPORTER I FAMILY MEMBER 1"/>
    <property type="match status" value="1"/>
</dbReference>
<dbReference type="KEGG" id="haa:A5892_06805"/>
<keyword evidence="6" id="KW-0472">Membrane</keyword>